<dbReference type="EMBL" id="JAVXZY010000008">
    <property type="protein sequence ID" value="MDT9001111.1"/>
    <property type="molecule type" value="Genomic_DNA"/>
</dbReference>
<feature type="non-terminal residue" evidence="4">
    <location>
        <position position="1"/>
    </location>
</feature>
<dbReference type="SMART" id="SM00824">
    <property type="entry name" value="PKS_TE"/>
    <property type="match status" value="1"/>
</dbReference>
<protein>
    <submittedName>
        <fullName evidence="4">Alpha/beta fold hydrolase</fullName>
    </submittedName>
</protein>
<dbReference type="Gene3D" id="3.30.300.30">
    <property type="match status" value="1"/>
</dbReference>
<dbReference type="SUPFAM" id="SSF56801">
    <property type="entry name" value="Acetyl-CoA synthetase-like"/>
    <property type="match status" value="1"/>
</dbReference>
<organism evidence="4 5">
    <name type="scientific">Roseateles aquae</name>
    <dbReference type="NCBI Taxonomy" id="3077235"/>
    <lineage>
        <taxon>Bacteria</taxon>
        <taxon>Pseudomonadati</taxon>
        <taxon>Pseudomonadota</taxon>
        <taxon>Betaproteobacteria</taxon>
        <taxon>Burkholderiales</taxon>
        <taxon>Sphaerotilaceae</taxon>
        <taxon>Roseateles</taxon>
    </lineage>
</organism>
<dbReference type="InterPro" id="IPR001031">
    <property type="entry name" value="Thioesterase"/>
</dbReference>
<dbReference type="SMART" id="SM00823">
    <property type="entry name" value="PKS_PP"/>
    <property type="match status" value="1"/>
</dbReference>
<evidence type="ECO:0000256" key="1">
    <source>
        <dbReference type="ARBA" id="ARBA00022450"/>
    </source>
</evidence>
<dbReference type="Gene3D" id="3.40.50.1820">
    <property type="entry name" value="alpha/beta hydrolase"/>
    <property type="match status" value="2"/>
</dbReference>
<evidence type="ECO:0000313" key="4">
    <source>
        <dbReference type="EMBL" id="MDT9001111.1"/>
    </source>
</evidence>
<dbReference type="Pfam" id="PF13193">
    <property type="entry name" value="AMP-binding_C"/>
    <property type="match status" value="1"/>
</dbReference>
<dbReference type="InterPro" id="IPR020802">
    <property type="entry name" value="TesA-like"/>
</dbReference>
<dbReference type="Pfam" id="PF00550">
    <property type="entry name" value="PP-binding"/>
    <property type="match status" value="1"/>
</dbReference>
<dbReference type="InterPro" id="IPR025110">
    <property type="entry name" value="AMP-bd_C"/>
</dbReference>
<dbReference type="Gene3D" id="1.10.1200.10">
    <property type="entry name" value="ACP-like"/>
    <property type="match status" value="1"/>
</dbReference>
<name>A0ABU3PGJ4_9BURK</name>
<dbReference type="RefSeq" id="WP_315652000.1">
    <property type="nucleotide sequence ID" value="NZ_JAVXZY010000008.1"/>
</dbReference>
<dbReference type="Pfam" id="PF00975">
    <property type="entry name" value="Thioesterase"/>
    <property type="match status" value="2"/>
</dbReference>
<keyword evidence="2" id="KW-0597">Phosphoprotein</keyword>
<gene>
    <name evidence="4" type="ORF">RQP53_17665</name>
</gene>
<evidence type="ECO:0000256" key="2">
    <source>
        <dbReference type="ARBA" id="ARBA00022553"/>
    </source>
</evidence>
<dbReference type="SUPFAM" id="SSF53474">
    <property type="entry name" value="alpha/beta-Hydrolases"/>
    <property type="match status" value="2"/>
</dbReference>
<dbReference type="GO" id="GO:0016787">
    <property type="term" value="F:hydrolase activity"/>
    <property type="evidence" value="ECO:0007669"/>
    <property type="project" value="UniProtKB-KW"/>
</dbReference>
<dbReference type="PROSITE" id="PS50075">
    <property type="entry name" value="CARRIER"/>
    <property type="match status" value="1"/>
</dbReference>
<dbReference type="InterPro" id="IPR009081">
    <property type="entry name" value="PP-bd_ACP"/>
</dbReference>
<accession>A0ABU3PGJ4</accession>
<evidence type="ECO:0000313" key="5">
    <source>
        <dbReference type="Proteomes" id="UP001246372"/>
    </source>
</evidence>
<dbReference type="InterPro" id="IPR029058">
    <property type="entry name" value="AB_hydrolase_fold"/>
</dbReference>
<dbReference type="InterPro" id="IPR036736">
    <property type="entry name" value="ACP-like_sf"/>
</dbReference>
<dbReference type="PANTHER" id="PTHR45527">
    <property type="entry name" value="NONRIBOSOMAL PEPTIDE SYNTHETASE"/>
    <property type="match status" value="1"/>
</dbReference>
<comment type="caution">
    <text evidence="4">The sequence shown here is derived from an EMBL/GenBank/DDBJ whole genome shotgun (WGS) entry which is preliminary data.</text>
</comment>
<proteinExistence type="predicted"/>
<dbReference type="SUPFAM" id="SSF47336">
    <property type="entry name" value="ACP-like"/>
    <property type="match status" value="1"/>
</dbReference>
<sequence length="745" mass="81419">DHQVKIRGFRIELGEIETRLAACEGVREAAVLARQDAGADKRLVGYVTGEGIEISRLRAALAGELPEYMVPSAFVVLEAFPLTAHGKLDREALPAPDQQAVPASAYEAPRGELEAAIAAIWCELLGRDQVGRDDHFFELGGHSLLAVQLMARIDKVLAIEVPLRTLFAAPVLADFAQHIGGRRLGEESTSLVTIRGQGRQLPLFLVHPGEGEVDYARRLAAVLDSDLPVYGLAASGFLRGEPARQSVEEIAHHYVREIQRVQPHGPYRIAGWSIGGTIAFEICHQLLGADESVEFLGVMDTLANYRDKLRDARQLVDPAWYLYHAAVEQLPAKTVKPMVAMRDAGDLDAMLETCQHAGLFPAEVDIDVLHRHLAVRHGLARAVWNYVAPVLPLPFTLFAAREQKRDDRTLGWGARHGAALRQCTVPGDHRSMMEEGHIDALGTAITAALVDAAGQCMTAPAHQPLVLIQRGRAGRVPLFCMPGAGASVTSFAQLTQALGPDQPVYGLQARGLCGTQVPYSSVEAAARAYVRAIEEIVPSGPVHLLGHSFGGWIAAEMARQLEAIGRPPASLFILDSRGPRDKDDVHYHTPTEALERLVSLYDLTVDKPLGLSARDFEPLGERERLELLRKRLIERRVLPARTDLTLLRGVAQVFFANINTSWCPPTGYARPVHVVVANAVSRSGPADAERDHAEVARRWRDYAPQLQLWHAPGNHLTLLSAPHVQALAEHIGPLLRDAFESSRSI</sequence>
<keyword evidence="1" id="KW-0596">Phosphopantetheine</keyword>
<keyword evidence="4" id="KW-0378">Hydrolase</keyword>
<keyword evidence="5" id="KW-1185">Reference proteome</keyword>
<dbReference type="PANTHER" id="PTHR45527:SF1">
    <property type="entry name" value="FATTY ACID SYNTHASE"/>
    <property type="match status" value="1"/>
</dbReference>
<dbReference type="InterPro" id="IPR045851">
    <property type="entry name" value="AMP-bd_C_sf"/>
</dbReference>
<feature type="domain" description="Carrier" evidence="3">
    <location>
        <begin position="108"/>
        <end position="183"/>
    </location>
</feature>
<dbReference type="InterPro" id="IPR020806">
    <property type="entry name" value="PKS_PP-bd"/>
</dbReference>
<reference evidence="4" key="1">
    <citation type="submission" date="2023-09" db="EMBL/GenBank/DDBJ databases">
        <title>Paucibacter sp. APW11 Genome sequencing and assembly.</title>
        <authorList>
            <person name="Kim I."/>
        </authorList>
    </citation>
    <scope>NUCLEOTIDE SEQUENCE</scope>
    <source>
        <strain evidence="4">APW11</strain>
    </source>
</reference>
<evidence type="ECO:0000259" key="3">
    <source>
        <dbReference type="PROSITE" id="PS50075"/>
    </source>
</evidence>
<dbReference type="Proteomes" id="UP001246372">
    <property type="component" value="Unassembled WGS sequence"/>
</dbReference>